<sequence length="163" mass="18639">MTFNILLFILLLCNYLITANLKDKYKKLVKGTNGKNIEGILLQHKEEVDEVRSEFQQFNRRLDLFDNRLSFCVQKIGIIRYNAFKDTGSDLSFSIAMLDDNNDGLIITGIHGRTETISYAKPIKEGKSNYSLSVEELQALERAKAKEIDGLEMKSSRRSKEVV</sequence>
<comment type="caution">
    <text evidence="1">The sequence shown here is derived from an EMBL/GenBank/DDBJ whole genome shotgun (WGS) entry which is preliminary data.</text>
</comment>
<dbReference type="Proteomes" id="UP000465601">
    <property type="component" value="Unassembled WGS sequence"/>
</dbReference>
<organism evidence="1 2">
    <name type="scientific">Alkaliphilus serpentinus</name>
    <dbReference type="NCBI Taxonomy" id="1482731"/>
    <lineage>
        <taxon>Bacteria</taxon>
        <taxon>Bacillati</taxon>
        <taxon>Bacillota</taxon>
        <taxon>Clostridia</taxon>
        <taxon>Peptostreptococcales</taxon>
        <taxon>Natronincolaceae</taxon>
        <taxon>Alkaliphilus</taxon>
    </lineage>
</organism>
<evidence type="ECO:0000313" key="1">
    <source>
        <dbReference type="EMBL" id="KAB3532233.1"/>
    </source>
</evidence>
<dbReference type="InterPro" id="IPR027981">
    <property type="entry name" value="DUF4446"/>
</dbReference>
<evidence type="ECO:0000313" key="2">
    <source>
        <dbReference type="Proteomes" id="UP000465601"/>
    </source>
</evidence>
<name>A0A833HQX4_9FIRM</name>
<dbReference type="OrthoDB" id="5244042at2"/>
<dbReference type="EMBL" id="WBZB01000010">
    <property type="protein sequence ID" value="KAB3532233.1"/>
    <property type="molecule type" value="Genomic_DNA"/>
</dbReference>
<reference evidence="1 2" key="1">
    <citation type="submission" date="2019-10" db="EMBL/GenBank/DDBJ databases">
        <title>Alkaliphilus serpentinus sp. nov. and Alkaliphilus pronyensis sp. nov., two novel anaerobic alkaliphilic species isolated from the serpentinized-hosted hydrothermal field of the Prony Bay (New Caledonia).</title>
        <authorList>
            <person name="Postec A."/>
        </authorList>
    </citation>
    <scope>NUCLEOTIDE SEQUENCE [LARGE SCALE GENOMIC DNA]</scope>
    <source>
        <strain evidence="1 2">LacT</strain>
    </source>
</reference>
<keyword evidence="2" id="KW-1185">Reference proteome</keyword>
<dbReference type="Pfam" id="PF14584">
    <property type="entry name" value="DUF4446"/>
    <property type="match status" value="1"/>
</dbReference>
<gene>
    <name evidence="1" type="ORF">F8153_02855</name>
</gene>
<proteinExistence type="predicted"/>
<dbReference type="AlphaFoldDB" id="A0A833HQX4"/>
<accession>A0A833HQX4</accession>
<protein>
    <submittedName>
        <fullName evidence="1">DUF4446 family protein</fullName>
    </submittedName>
</protein>